<dbReference type="InterPro" id="IPR051792">
    <property type="entry name" value="GGT_bact"/>
</dbReference>
<keyword evidence="6 11" id="KW-0865">Zymogen</keyword>
<dbReference type="GO" id="GO:0036374">
    <property type="term" value="F:glutathione hydrolase activity"/>
    <property type="evidence" value="ECO:0007669"/>
    <property type="project" value="UniProtKB-UniRule"/>
</dbReference>
<dbReference type="PANTHER" id="PTHR43199:SF1">
    <property type="entry name" value="GLUTATHIONE HYDROLASE PROENZYME"/>
    <property type="match status" value="1"/>
</dbReference>
<accession>A0A5C5V9N3</accession>
<dbReference type="AlphaFoldDB" id="A0A5C5V9N3"/>
<dbReference type="EC" id="2.3.2.2" evidence="11"/>
<evidence type="ECO:0000313" key="13">
    <source>
        <dbReference type="Proteomes" id="UP000318878"/>
    </source>
</evidence>
<dbReference type="InterPro" id="IPR000101">
    <property type="entry name" value="GGT_peptidase"/>
</dbReference>
<dbReference type="PANTHER" id="PTHR43199">
    <property type="entry name" value="GLUTATHIONE HYDROLASE"/>
    <property type="match status" value="1"/>
</dbReference>
<sequence>MKSPATIRRPYCRPLLYVGLIACTLLLLPLQSLHAQSAPTRPPRDSAKVVTGNRGVVVAETQLASDIGCQILAKGGNAVDAAVGVAFALQVSWPEAGNIGGGGFMMIAPPEEEVVCVNYREKAPAAVDPFSFADWKQHRHARMAGVPGTVRGLALAHETYGSLPWREVIAPSIALARDGLVVDPHLAFSLNSVLRLKSVRTESRFDEFRRVYGHPDQRPWQAGDRLLQPDLAQTLTSIALQGPAAFYEGEIAKKIVTEMKRSDGLITAQDLQGYQPQLLPAVAGDVGPYTVYGAPPPASGGTIVLLQLRMIEALRFSADKNGPYWTGDQVHLLVEAMRRGFRERAAWLGDPNYVAIPPHLLTPEHARRLASSIDVDKATSSEEIAGSIPLSEGPYESAETTHFSVVDTNGLAVSNTYTLEGTFGCRIVVPGAGFVLNNEMGDFNWYPGYTDRNGKIGTTPNQLAPGKRMLSSQSPTIVRENGKLKLVVGSPGGRTIINTVTEILAQTLLLDRPLETAISGPRFHHQWFPDEIRFETDDQGVFTAMQEELTAKGHRIAEREADWRQGSAHGIVVDLPSGEATGVADWRRGGGASSVASKP</sequence>
<protein>
    <recommendedName>
        <fullName evidence="11">Glutathione hydrolase proenzyme</fullName>
        <ecNumber evidence="11">2.3.2.2</ecNumber>
        <ecNumber evidence="11">3.4.19.13</ecNumber>
    </recommendedName>
    <component>
        <recommendedName>
            <fullName evidence="11">Glutathione hydrolase large chain</fullName>
        </recommendedName>
    </component>
    <component>
        <recommendedName>
            <fullName evidence="11">Glutathione hydrolase small chain</fullName>
        </recommendedName>
    </component>
</protein>
<dbReference type="Pfam" id="PF01019">
    <property type="entry name" value="G_glu_transpept"/>
    <property type="match status" value="1"/>
</dbReference>
<evidence type="ECO:0000256" key="2">
    <source>
        <dbReference type="ARBA" id="ARBA00001089"/>
    </source>
</evidence>
<dbReference type="OrthoDB" id="9781342at2"/>
<comment type="catalytic activity">
    <reaction evidence="8 11">
        <text>an N-terminal (5-L-glutamyl)-[peptide] + an alpha-amino acid = 5-L-glutamyl amino acid + an N-terminal L-alpha-aminoacyl-[peptide]</text>
        <dbReference type="Rhea" id="RHEA:23904"/>
        <dbReference type="Rhea" id="RHEA-COMP:9780"/>
        <dbReference type="Rhea" id="RHEA-COMP:9795"/>
        <dbReference type="ChEBI" id="CHEBI:77644"/>
        <dbReference type="ChEBI" id="CHEBI:78597"/>
        <dbReference type="ChEBI" id="CHEBI:78599"/>
        <dbReference type="ChEBI" id="CHEBI:78608"/>
        <dbReference type="EC" id="2.3.2.2"/>
    </reaction>
</comment>
<comment type="similarity">
    <text evidence="3 11">Belongs to the gamma-glutamyltransferase family.</text>
</comment>
<dbReference type="GO" id="GO:0006750">
    <property type="term" value="P:glutathione biosynthetic process"/>
    <property type="evidence" value="ECO:0007669"/>
    <property type="project" value="UniProtKB-KW"/>
</dbReference>
<evidence type="ECO:0000256" key="11">
    <source>
        <dbReference type="RuleBase" id="RU368036"/>
    </source>
</evidence>
<comment type="pathway">
    <text evidence="11">Sulfur metabolism; glutathione metabolism.</text>
</comment>
<keyword evidence="11" id="KW-0317">Glutathione biosynthesis</keyword>
<evidence type="ECO:0000256" key="6">
    <source>
        <dbReference type="ARBA" id="ARBA00023145"/>
    </source>
</evidence>
<evidence type="ECO:0000256" key="4">
    <source>
        <dbReference type="ARBA" id="ARBA00022679"/>
    </source>
</evidence>
<dbReference type="GO" id="GO:0103068">
    <property type="term" value="F:leukotriene C4 gamma-glutamyl transferase activity"/>
    <property type="evidence" value="ECO:0007669"/>
    <property type="project" value="UniProtKB-EC"/>
</dbReference>
<comment type="subunit">
    <text evidence="11">This enzyme consists of two polypeptide chains, which are synthesized in precursor form from a single polypeptide.</text>
</comment>
<evidence type="ECO:0000256" key="1">
    <source>
        <dbReference type="ARBA" id="ARBA00001049"/>
    </source>
</evidence>
<evidence type="ECO:0000313" key="12">
    <source>
        <dbReference type="EMBL" id="TWT34442.1"/>
    </source>
</evidence>
<comment type="catalytic activity">
    <reaction evidence="1 11">
        <text>an S-substituted glutathione + H2O = an S-substituted L-cysteinylglycine + L-glutamate</text>
        <dbReference type="Rhea" id="RHEA:59468"/>
        <dbReference type="ChEBI" id="CHEBI:15377"/>
        <dbReference type="ChEBI" id="CHEBI:29985"/>
        <dbReference type="ChEBI" id="CHEBI:90779"/>
        <dbReference type="ChEBI" id="CHEBI:143103"/>
        <dbReference type="EC" id="3.4.19.13"/>
    </reaction>
</comment>
<keyword evidence="7 11" id="KW-0012">Acyltransferase</keyword>
<dbReference type="GO" id="GO:0006751">
    <property type="term" value="P:glutathione catabolic process"/>
    <property type="evidence" value="ECO:0007669"/>
    <property type="project" value="UniProtKB-UniRule"/>
</dbReference>
<evidence type="ECO:0000256" key="8">
    <source>
        <dbReference type="ARBA" id="ARBA00047417"/>
    </source>
</evidence>
<comment type="PTM">
    <text evidence="11">Cleaved by autocatalysis into a large and a small subunit.</text>
</comment>
<keyword evidence="13" id="KW-1185">Reference proteome</keyword>
<dbReference type="EC" id="3.4.19.13" evidence="11"/>
<feature type="binding site" evidence="10">
    <location>
        <position position="120"/>
    </location>
    <ligand>
        <name>L-glutamate</name>
        <dbReference type="ChEBI" id="CHEBI:29985"/>
    </ligand>
</feature>
<dbReference type="InterPro" id="IPR043138">
    <property type="entry name" value="GGT_lsub"/>
</dbReference>
<comment type="catalytic activity">
    <reaction evidence="2 11">
        <text>glutathione + H2O = L-cysteinylglycine + L-glutamate</text>
        <dbReference type="Rhea" id="RHEA:28807"/>
        <dbReference type="ChEBI" id="CHEBI:15377"/>
        <dbReference type="ChEBI" id="CHEBI:29985"/>
        <dbReference type="ChEBI" id="CHEBI:57925"/>
        <dbReference type="ChEBI" id="CHEBI:61694"/>
        <dbReference type="EC" id="3.4.19.13"/>
    </reaction>
</comment>
<keyword evidence="5 11" id="KW-0378">Hydrolase</keyword>
<dbReference type="InterPro" id="IPR043137">
    <property type="entry name" value="GGT_ssub_C"/>
</dbReference>
<dbReference type="PRINTS" id="PR01210">
    <property type="entry name" value="GGTRANSPTASE"/>
</dbReference>
<dbReference type="EMBL" id="SJPF01000002">
    <property type="protein sequence ID" value="TWT34442.1"/>
    <property type="molecule type" value="Genomic_DNA"/>
</dbReference>
<gene>
    <name evidence="12" type="primary">ggt_1</name>
    <name evidence="12" type="ORF">Enr8_18500</name>
</gene>
<comment type="caution">
    <text evidence="12">The sequence shown here is derived from an EMBL/GenBank/DDBJ whole genome shotgun (WGS) entry which is preliminary data.</text>
</comment>
<feature type="active site" description="Nucleophile" evidence="9">
    <location>
        <position position="400"/>
    </location>
</feature>
<name>A0A5C5V9N3_9BACT</name>
<dbReference type="NCBIfam" id="TIGR00066">
    <property type="entry name" value="g_glut_trans"/>
    <property type="match status" value="1"/>
</dbReference>
<dbReference type="Gene3D" id="1.10.246.130">
    <property type="match status" value="1"/>
</dbReference>
<keyword evidence="4 11" id="KW-0808">Transferase</keyword>
<dbReference type="RefSeq" id="WP_146430698.1">
    <property type="nucleotide sequence ID" value="NZ_SJPF01000002.1"/>
</dbReference>
<proteinExistence type="inferred from homology"/>
<dbReference type="Gene3D" id="3.60.20.40">
    <property type="match status" value="1"/>
</dbReference>
<reference evidence="12 13" key="1">
    <citation type="submission" date="2019-02" db="EMBL/GenBank/DDBJ databases">
        <title>Deep-cultivation of Planctomycetes and their phenomic and genomic characterization uncovers novel biology.</title>
        <authorList>
            <person name="Wiegand S."/>
            <person name="Jogler M."/>
            <person name="Boedeker C."/>
            <person name="Pinto D."/>
            <person name="Vollmers J."/>
            <person name="Rivas-Marin E."/>
            <person name="Kohn T."/>
            <person name="Peeters S.H."/>
            <person name="Heuer A."/>
            <person name="Rast P."/>
            <person name="Oberbeckmann S."/>
            <person name="Bunk B."/>
            <person name="Jeske O."/>
            <person name="Meyerdierks A."/>
            <person name="Storesund J.E."/>
            <person name="Kallscheuer N."/>
            <person name="Luecker S."/>
            <person name="Lage O.M."/>
            <person name="Pohl T."/>
            <person name="Merkel B.J."/>
            <person name="Hornburger P."/>
            <person name="Mueller R.-W."/>
            <person name="Bruemmer F."/>
            <person name="Labrenz M."/>
            <person name="Spormann A.M."/>
            <person name="Op Den Camp H."/>
            <person name="Overmann J."/>
            <person name="Amann R."/>
            <person name="Jetten M.S.M."/>
            <person name="Mascher T."/>
            <person name="Medema M.H."/>
            <person name="Devos D.P."/>
            <person name="Kaster A.-K."/>
            <person name="Ovreas L."/>
            <person name="Rohde M."/>
            <person name="Galperin M.Y."/>
            <person name="Jogler C."/>
        </authorList>
    </citation>
    <scope>NUCLEOTIDE SEQUENCE [LARGE SCALE GENOMIC DNA]</scope>
    <source>
        <strain evidence="12 13">Enr8</strain>
    </source>
</reference>
<evidence type="ECO:0000256" key="5">
    <source>
        <dbReference type="ARBA" id="ARBA00022801"/>
    </source>
</evidence>
<feature type="binding site" evidence="10">
    <location>
        <position position="493"/>
    </location>
    <ligand>
        <name>L-glutamate</name>
        <dbReference type="ChEBI" id="CHEBI:29985"/>
    </ligand>
</feature>
<feature type="binding site" evidence="10">
    <location>
        <begin position="471"/>
        <end position="472"/>
    </location>
    <ligand>
        <name>L-glutamate</name>
        <dbReference type="ChEBI" id="CHEBI:29985"/>
    </ligand>
</feature>
<evidence type="ECO:0000256" key="3">
    <source>
        <dbReference type="ARBA" id="ARBA00009381"/>
    </source>
</evidence>
<evidence type="ECO:0000256" key="9">
    <source>
        <dbReference type="PIRSR" id="PIRSR600101-1"/>
    </source>
</evidence>
<feature type="binding site" evidence="10">
    <location>
        <position position="442"/>
    </location>
    <ligand>
        <name>L-glutamate</name>
        <dbReference type="ChEBI" id="CHEBI:29985"/>
    </ligand>
</feature>
<dbReference type="InterPro" id="IPR029055">
    <property type="entry name" value="Ntn_hydrolases_N"/>
</dbReference>
<evidence type="ECO:0000256" key="10">
    <source>
        <dbReference type="PIRSR" id="PIRSR600101-2"/>
    </source>
</evidence>
<dbReference type="Proteomes" id="UP000318878">
    <property type="component" value="Unassembled WGS sequence"/>
</dbReference>
<dbReference type="UniPathway" id="UPA00204"/>
<dbReference type="SUPFAM" id="SSF56235">
    <property type="entry name" value="N-terminal nucleophile aminohydrolases (Ntn hydrolases)"/>
    <property type="match status" value="1"/>
</dbReference>
<organism evidence="12 13">
    <name type="scientific">Blastopirellula retiformator</name>
    <dbReference type="NCBI Taxonomy" id="2527970"/>
    <lineage>
        <taxon>Bacteria</taxon>
        <taxon>Pseudomonadati</taxon>
        <taxon>Planctomycetota</taxon>
        <taxon>Planctomycetia</taxon>
        <taxon>Pirellulales</taxon>
        <taxon>Pirellulaceae</taxon>
        <taxon>Blastopirellula</taxon>
    </lineage>
</organism>
<evidence type="ECO:0000256" key="7">
    <source>
        <dbReference type="ARBA" id="ARBA00023315"/>
    </source>
</evidence>